<gene>
    <name evidence="1" type="ORF">BN1708_015788</name>
</gene>
<dbReference type="Proteomes" id="UP000044602">
    <property type="component" value="Unassembled WGS sequence"/>
</dbReference>
<proteinExistence type="predicted"/>
<evidence type="ECO:0000313" key="2">
    <source>
        <dbReference type="Proteomes" id="UP000044602"/>
    </source>
</evidence>
<protein>
    <submittedName>
        <fullName evidence="1">Uncharacterized protein</fullName>
    </submittedName>
</protein>
<dbReference type="EMBL" id="CVQH01021395">
    <property type="protein sequence ID" value="CRK30210.1"/>
    <property type="molecule type" value="Genomic_DNA"/>
</dbReference>
<dbReference type="AlphaFoldDB" id="A0A0G4M8B8"/>
<name>A0A0G4M8B8_VERLO</name>
<keyword evidence="2" id="KW-1185">Reference proteome</keyword>
<accession>A0A0G4M8B8</accession>
<sequence length="67" mass="7496">MTMNQIYASRDWGSITAVSGLLAASKYRGRIVRHDTIPTFRRLGPAYTSLPTWKLKAGANEMVPRKS</sequence>
<organism evidence="1 2">
    <name type="scientific">Verticillium longisporum</name>
    <name type="common">Verticillium dahliae var. longisporum</name>
    <dbReference type="NCBI Taxonomy" id="100787"/>
    <lineage>
        <taxon>Eukaryota</taxon>
        <taxon>Fungi</taxon>
        <taxon>Dikarya</taxon>
        <taxon>Ascomycota</taxon>
        <taxon>Pezizomycotina</taxon>
        <taxon>Sordariomycetes</taxon>
        <taxon>Hypocreomycetidae</taxon>
        <taxon>Glomerellales</taxon>
        <taxon>Plectosphaerellaceae</taxon>
        <taxon>Verticillium</taxon>
    </lineage>
</organism>
<evidence type="ECO:0000313" key="1">
    <source>
        <dbReference type="EMBL" id="CRK30210.1"/>
    </source>
</evidence>
<reference evidence="1 2" key="1">
    <citation type="submission" date="2015-05" db="EMBL/GenBank/DDBJ databases">
        <authorList>
            <person name="Wang D.B."/>
            <person name="Wang M."/>
        </authorList>
    </citation>
    <scope>NUCLEOTIDE SEQUENCE [LARGE SCALE GENOMIC DNA]</scope>
    <source>
        <strain evidence="1">VL1</strain>
    </source>
</reference>